<dbReference type="EMBL" id="LIZS01000001">
    <property type="protein sequence ID" value="KPJ54488.1"/>
    <property type="molecule type" value="Genomic_DNA"/>
</dbReference>
<comment type="caution">
    <text evidence="1">The sequence shown here is derived from an EMBL/GenBank/DDBJ whole genome shotgun (WGS) entry which is preliminary data.</text>
</comment>
<dbReference type="InterPro" id="IPR036746">
    <property type="entry name" value="TT1725-like_sf"/>
</dbReference>
<evidence type="ECO:0000313" key="2">
    <source>
        <dbReference type="Proteomes" id="UP000052008"/>
    </source>
</evidence>
<dbReference type="Pfam" id="PF04456">
    <property type="entry name" value="DUF503"/>
    <property type="match status" value="1"/>
</dbReference>
<dbReference type="Gene3D" id="3.30.70.1120">
    <property type="entry name" value="TT1725-like"/>
    <property type="match status" value="1"/>
</dbReference>
<dbReference type="SUPFAM" id="SSF103007">
    <property type="entry name" value="Hypothetical protein TT1725"/>
    <property type="match status" value="1"/>
</dbReference>
<sequence length="93" mass="10693">MRVGTCIVELHLPECRSLKNKRQVIKALKERLRKKFNISVAEVDHNDLWQSAVLGIAVVAENGRFANEVLSKSIDLVNEERRVELVDYHIDIL</sequence>
<accession>A0A0S7WWD3</accession>
<dbReference type="Proteomes" id="UP000052008">
    <property type="component" value="Unassembled WGS sequence"/>
</dbReference>
<evidence type="ECO:0008006" key="3">
    <source>
        <dbReference type="Google" id="ProtNLM"/>
    </source>
</evidence>
<dbReference type="STRING" id="1703770.AMJ39_00250"/>
<name>A0A0S7WWD3_UNCT6</name>
<dbReference type="InterPro" id="IPR007546">
    <property type="entry name" value="DUF503"/>
</dbReference>
<protein>
    <recommendedName>
        <fullName evidence="3">DUF503 domain-containing protein</fullName>
    </recommendedName>
</protein>
<dbReference type="PANTHER" id="PTHR36441:SF1">
    <property type="entry name" value="DUF503 DOMAIN-CONTAINING PROTEIN"/>
    <property type="match status" value="1"/>
</dbReference>
<evidence type="ECO:0000313" key="1">
    <source>
        <dbReference type="EMBL" id="KPJ54488.1"/>
    </source>
</evidence>
<dbReference type="AlphaFoldDB" id="A0A0S7WWD3"/>
<gene>
    <name evidence="1" type="ORF">AMJ39_00250</name>
</gene>
<organism evidence="1 2">
    <name type="scientific">candidate division TA06 bacterium DG_24</name>
    <dbReference type="NCBI Taxonomy" id="1703770"/>
    <lineage>
        <taxon>Bacteria</taxon>
        <taxon>Bacteria division TA06</taxon>
    </lineage>
</organism>
<proteinExistence type="predicted"/>
<dbReference type="PANTHER" id="PTHR36441">
    <property type="entry name" value="HYPOTHETICAL CYTOSOLIC PROTEIN"/>
    <property type="match status" value="1"/>
</dbReference>
<reference evidence="1 2" key="1">
    <citation type="journal article" date="2015" name="Microbiome">
        <title>Genomic resolution of linkages in carbon, nitrogen, and sulfur cycling among widespread estuary sediment bacteria.</title>
        <authorList>
            <person name="Baker B.J."/>
            <person name="Lazar C.S."/>
            <person name="Teske A.P."/>
            <person name="Dick G.J."/>
        </authorList>
    </citation>
    <scope>NUCLEOTIDE SEQUENCE [LARGE SCALE GENOMIC DNA]</scope>
    <source>
        <strain evidence="1">DG_24</strain>
    </source>
</reference>